<proteinExistence type="predicted"/>
<organism evidence="1 2">
    <name type="scientific">Photobacterium halotolerans</name>
    <dbReference type="NCBI Taxonomy" id="265726"/>
    <lineage>
        <taxon>Bacteria</taxon>
        <taxon>Pseudomonadati</taxon>
        <taxon>Pseudomonadota</taxon>
        <taxon>Gammaproteobacteria</taxon>
        <taxon>Vibrionales</taxon>
        <taxon>Vibrionaceae</taxon>
        <taxon>Photobacterium</taxon>
    </lineage>
</organism>
<protein>
    <submittedName>
        <fullName evidence="1">Uncharacterized protein</fullName>
    </submittedName>
</protein>
<dbReference type="AlphaFoldDB" id="A0A7X4W932"/>
<gene>
    <name evidence="1" type="ORF">CAG72_04090</name>
</gene>
<sequence length="328" mass="37011">MVEVHINKCCGGRLTTEALLRPTGSVDVNLKVNAFPKEKVCIFHVAGENFWFNLGFIDGELTLQRCDYDLRVSEEFFKQLPEDTSFIASWTPGSLIILLGKRGFDGPSIRKVMEIEPRPVPASLLRWARHQSLIPTEVYSSEAEFVARVHTGLAMLQDKIDIMSNRDIFWNVIRDTNKIKRRSPKKEADLHGVIHALLSDQFFLASIEVVPEAMSSAGRLDFLFVGQVTGLGMAKICAEFKLAHSKDLYRGIEFQLPAYMSSHRTENGAYCIIDFRSKEFALPKEDSLAMHNRLAIASRRGWSNIDHPIKIHKLKVAKPEAASKLKNA</sequence>
<dbReference type="Proteomes" id="UP000465712">
    <property type="component" value="Unassembled WGS sequence"/>
</dbReference>
<reference evidence="1 2" key="1">
    <citation type="submission" date="2017-05" db="EMBL/GenBank/DDBJ databases">
        <title>High clonality and local adaptation shapes Vibrionaceae linages within an endangered oasis.</title>
        <authorList>
            <person name="Vazquez-Rosas-Landa M."/>
        </authorList>
    </citation>
    <scope>NUCLEOTIDE SEQUENCE [LARGE SCALE GENOMIC DNA]</scope>
    <source>
        <strain evidence="1 2">P46_P4S1P180</strain>
    </source>
</reference>
<dbReference type="EMBL" id="WXWW01000068">
    <property type="protein sequence ID" value="NAW64391.1"/>
    <property type="molecule type" value="Genomic_DNA"/>
</dbReference>
<evidence type="ECO:0000313" key="1">
    <source>
        <dbReference type="EMBL" id="NAW64391.1"/>
    </source>
</evidence>
<dbReference type="RefSeq" id="WP_161443091.1">
    <property type="nucleotide sequence ID" value="NZ_WXWW01000068.1"/>
</dbReference>
<evidence type="ECO:0000313" key="2">
    <source>
        <dbReference type="Proteomes" id="UP000465712"/>
    </source>
</evidence>
<name>A0A7X4W932_9GAMM</name>
<accession>A0A7X4W932</accession>
<comment type="caution">
    <text evidence="1">The sequence shown here is derived from an EMBL/GenBank/DDBJ whole genome shotgun (WGS) entry which is preliminary data.</text>
</comment>